<reference evidence="3 4" key="1">
    <citation type="submission" date="2019-03" db="EMBL/GenBank/DDBJ databases">
        <title>Genomic Encyclopedia of Archaeal and Bacterial Type Strains, Phase II (KMG-II): from individual species to whole genera.</title>
        <authorList>
            <person name="Goeker M."/>
        </authorList>
    </citation>
    <scope>NUCLEOTIDE SEQUENCE [LARGE SCALE GENOMIC DNA]</scope>
    <source>
        <strain evidence="3 4">DSM 24323</strain>
    </source>
</reference>
<dbReference type="Gene3D" id="2.60.120.10">
    <property type="entry name" value="Jelly Rolls"/>
    <property type="match status" value="1"/>
</dbReference>
<dbReference type="SUPFAM" id="SSF51182">
    <property type="entry name" value="RmlC-like cupins"/>
    <property type="match status" value="1"/>
</dbReference>
<evidence type="ECO:0000259" key="2">
    <source>
        <dbReference type="Pfam" id="PF07883"/>
    </source>
</evidence>
<gene>
    <name evidence="3" type="ORF">CLV29_1414</name>
</gene>
<evidence type="ECO:0000256" key="1">
    <source>
        <dbReference type="SAM" id="MobiDB-lite"/>
    </source>
</evidence>
<dbReference type="InterPro" id="IPR013096">
    <property type="entry name" value="Cupin_2"/>
</dbReference>
<dbReference type="PANTHER" id="PTHR36440:SF1">
    <property type="entry name" value="PUTATIVE (AFU_ORTHOLOGUE AFUA_8G07350)-RELATED"/>
    <property type="match status" value="1"/>
</dbReference>
<dbReference type="EMBL" id="SOAW01000001">
    <property type="protein sequence ID" value="TDT33784.1"/>
    <property type="molecule type" value="Genomic_DNA"/>
</dbReference>
<dbReference type="InterPro" id="IPR053146">
    <property type="entry name" value="QDO-like"/>
</dbReference>
<proteinExistence type="predicted"/>
<sequence length="171" mass="18439">MTTASIPPDDPRRTLTVAHPDAADATHITLAGNIYTMLVSGADTAGRYCLIDMRIPEGGGPPPHRHDFEEMFTILSGQIEFTLRGETTTVGEGTTVNIPANAPHFFRNTSDAPARMLCMCAPAGQDEYFARVGIPITDPDSPPPAPTEQQQAESRRLAESLAATYRTELLS</sequence>
<dbReference type="InterPro" id="IPR011051">
    <property type="entry name" value="RmlC_Cupin_sf"/>
</dbReference>
<dbReference type="Pfam" id="PF07883">
    <property type="entry name" value="Cupin_2"/>
    <property type="match status" value="1"/>
</dbReference>
<dbReference type="AlphaFoldDB" id="A0A4R7J913"/>
<evidence type="ECO:0000313" key="4">
    <source>
        <dbReference type="Proteomes" id="UP000295371"/>
    </source>
</evidence>
<comment type="caution">
    <text evidence="3">The sequence shown here is derived from an EMBL/GenBank/DDBJ whole genome shotgun (WGS) entry which is preliminary data.</text>
</comment>
<feature type="region of interest" description="Disordered" evidence="1">
    <location>
        <begin position="135"/>
        <end position="156"/>
    </location>
</feature>
<dbReference type="OrthoDB" id="5243731at2"/>
<accession>A0A4R7J913</accession>
<feature type="domain" description="Cupin type-2" evidence="2">
    <location>
        <begin position="53"/>
        <end position="119"/>
    </location>
</feature>
<dbReference type="RefSeq" id="WP_133754236.1">
    <property type="nucleotide sequence ID" value="NZ_SOAW01000001.1"/>
</dbReference>
<protein>
    <submittedName>
        <fullName evidence="3">Cupin domain-containing protein</fullName>
    </submittedName>
</protein>
<evidence type="ECO:0000313" key="3">
    <source>
        <dbReference type="EMBL" id="TDT33784.1"/>
    </source>
</evidence>
<keyword evidence="4" id="KW-1185">Reference proteome</keyword>
<name>A0A4R7J913_9ACTN</name>
<dbReference type="Proteomes" id="UP000295371">
    <property type="component" value="Unassembled WGS sequence"/>
</dbReference>
<organism evidence="3 4">
    <name type="scientific">Naumannella halotolerans</name>
    <dbReference type="NCBI Taxonomy" id="993414"/>
    <lineage>
        <taxon>Bacteria</taxon>
        <taxon>Bacillati</taxon>
        <taxon>Actinomycetota</taxon>
        <taxon>Actinomycetes</taxon>
        <taxon>Propionibacteriales</taxon>
        <taxon>Propionibacteriaceae</taxon>
        <taxon>Naumannella</taxon>
    </lineage>
</organism>
<dbReference type="InterPro" id="IPR014710">
    <property type="entry name" value="RmlC-like_jellyroll"/>
</dbReference>
<dbReference type="PANTHER" id="PTHR36440">
    <property type="entry name" value="PUTATIVE (AFU_ORTHOLOGUE AFUA_8G07350)-RELATED"/>
    <property type="match status" value="1"/>
</dbReference>